<feature type="compositionally biased region" description="Polar residues" evidence="3">
    <location>
        <begin position="196"/>
        <end position="206"/>
    </location>
</feature>
<feature type="region of interest" description="Disordered" evidence="3">
    <location>
        <begin position="464"/>
        <end position="490"/>
    </location>
</feature>
<evidence type="ECO:0000256" key="2">
    <source>
        <dbReference type="ARBA" id="ARBA00022490"/>
    </source>
</evidence>
<dbReference type="InterPro" id="IPR018862">
    <property type="entry name" value="eIF4E-T"/>
</dbReference>
<feature type="region of interest" description="Disordered" evidence="3">
    <location>
        <begin position="119"/>
        <end position="170"/>
    </location>
</feature>
<feature type="compositionally biased region" description="Polar residues" evidence="3">
    <location>
        <begin position="923"/>
        <end position="935"/>
    </location>
</feature>
<reference evidence="5" key="1">
    <citation type="submission" date="2025-08" db="UniProtKB">
        <authorList>
            <consortium name="RefSeq"/>
        </authorList>
    </citation>
    <scope>IDENTIFICATION</scope>
    <source>
        <tissue evidence="5">Whole body</tissue>
    </source>
</reference>
<feature type="compositionally biased region" description="Basic and acidic residues" evidence="3">
    <location>
        <begin position="209"/>
        <end position="220"/>
    </location>
</feature>
<feature type="compositionally biased region" description="Polar residues" evidence="3">
    <location>
        <begin position="831"/>
        <end position="847"/>
    </location>
</feature>
<feature type="compositionally biased region" description="Basic and acidic residues" evidence="3">
    <location>
        <begin position="285"/>
        <end position="304"/>
    </location>
</feature>
<feature type="region of interest" description="Disordered" evidence="3">
    <location>
        <begin position="922"/>
        <end position="941"/>
    </location>
</feature>
<dbReference type="AlphaFoldDB" id="A0A8B8GFL1"/>
<dbReference type="PANTHER" id="PTHR12269:SF1">
    <property type="entry name" value="EUKARYOTIC TRANSLATION INITIATION FACTOR 4E TRANSPORTER"/>
    <property type="match status" value="1"/>
</dbReference>
<keyword evidence="2" id="KW-0963">Cytoplasm</keyword>
<dbReference type="PANTHER" id="PTHR12269">
    <property type="entry name" value="EUKARYOTIC TRANSLATION INITIATION FACTOR 4E TRANSPORTER"/>
    <property type="match status" value="1"/>
</dbReference>
<organism evidence="4 5">
    <name type="scientific">Sipha flava</name>
    <name type="common">yellow sugarcane aphid</name>
    <dbReference type="NCBI Taxonomy" id="143950"/>
    <lineage>
        <taxon>Eukaryota</taxon>
        <taxon>Metazoa</taxon>
        <taxon>Ecdysozoa</taxon>
        <taxon>Arthropoda</taxon>
        <taxon>Hexapoda</taxon>
        <taxon>Insecta</taxon>
        <taxon>Pterygota</taxon>
        <taxon>Neoptera</taxon>
        <taxon>Paraneoptera</taxon>
        <taxon>Hemiptera</taxon>
        <taxon>Sternorrhyncha</taxon>
        <taxon>Aphidomorpha</taxon>
        <taxon>Aphidoidea</taxon>
        <taxon>Aphididae</taxon>
        <taxon>Sipha</taxon>
    </lineage>
</organism>
<dbReference type="RefSeq" id="XP_025422014.1">
    <property type="nucleotide sequence ID" value="XM_025566229.1"/>
</dbReference>
<dbReference type="GO" id="GO:0005634">
    <property type="term" value="C:nucleus"/>
    <property type="evidence" value="ECO:0007669"/>
    <property type="project" value="TreeGrafter"/>
</dbReference>
<evidence type="ECO:0000256" key="1">
    <source>
        <dbReference type="ARBA" id="ARBA00004496"/>
    </source>
</evidence>
<dbReference type="GO" id="GO:0003729">
    <property type="term" value="F:mRNA binding"/>
    <property type="evidence" value="ECO:0007669"/>
    <property type="project" value="TreeGrafter"/>
</dbReference>
<evidence type="ECO:0000256" key="3">
    <source>
        <dbReference type="SAM" id="MobiDB-lite"/>
    </source>
</evidence>
<keyword evidence="4" id="KW-1185">Reference proteome</keyword>
<dbReference type="Pfam" id="PF10477">
    <property type="entry name" value="EIF4E-T"/>
    <property type="match status" value="1"/>
</dbReference>
<sequence>MDSKLNNSRKRHSGIQGPMLKKVLKTMPYFKENIPEQPLNNTGVFTNGLKNILGVTINEMENGTSSEEKVKVVRFKQPTQRYTKDALLELQNLSSSKVRPKFLDNFPDLDLELACKTRKGSRPVANSKPATNTKTVAFDLPPWQNQPTENGDAKIEKKPQDAKDRLKKDQDIVLSPQRRSFNSGCFVTMNAASGPKRSNSPLNTSVKPYVEREPIREPRRVGSGRLMSRDSWDTGYRQPENGIGNNFNFGKGGFRESSSHSSIESRRKDFEFDRVETDRYRNYDRFKGSSNYDRRRNESYRTQEEPEWMTDGPTSQHDTIELRGFEDPPTDKAKKKKTKPAARTKKNSIDSTSTESASTAKGTSDIKTKKTKKEKEEDKKKKSTADKPKNESEDQTKKDAESITGNEFIQAYDAEHKTNDNVFNDFNIDDFLKPDYLNDIMHIEGETDGNAAGSRFRQWFTTHESSRASSASTEMLNSGTNKGTTENEEDPRQLTSMLMGMVKNNSQNELKNITNAYDSITSSENNKLPPAIMDVIKASAPQLSDPKAAIRDLEVNGKVQSLEEIESRLRMSSSQQNGFLPPPNNVNNVQFHEEMKLKKLQNMKIPLNEHENSSNDGHLTNNSQTNYSILQMLNNAQGPQNYMMNQGQNTVGPYGPSNNNYRSQQSNMQVPNDLVMKLMEAQQIQKQHENMVAKAMAAQQQSKQQMYKLPVELQNMVNFYTPTKDILQSREAQEMLMGIKRGEVMLHHLVEQWKKTSPNQSRYRETLICLMKVFQHSNNTQRMVNQQDLVYQQQAALYQSQILKRQLLDQTHKRMDNIHNAYGGEGPIDLGSSQSQSQPRIGLTPTSVLRKMTSTSEPLLDKHHIPDERSANQHALQHQINTLQQQIQQQQFMQQQQQQQQQQRPVNTTIQQILSGNYPRYHGTQQHQQPPNNLNGRGMNYGSGDKSRMNRVQSPVSNQLARWFSPELLAQARAGRLPNMPVMSQNVNMLSVEDIEKFQVGGRS</sequence>
<evidence type="ECO:0000313" key="5">
    <source>
        <dbReference type="RefSeq" id="XP_025422014.1"/>
    </source>
</evidence>
<name>A0A8B8GFL1_9HEMI</name>
<comment type="subcellular location">
    <subcellularLocation>
        <location evidence="1">Cytoplasm</location>
    </subcellularLocation>
</comment>
<feature type="compositionally biased region" description="Basic and acidic residues" evidence="3">
    <location>
        <begin position="151"/>
        <end position="170"/>
    </location>
</feature>
<dbReference type="OrthoDB" id="8916892at2759"/>
<dbReference type="GO" id="GO:0036464">
    <property type="term" value="C:cytoplasmic ribonucleoprotein granule"/>
    <property type="evidence" value="ECO:0007669"/>
    <property type="project" value="UniProtKB-ARBA"/>
</dbReference>
<proteinExistence type="predicted"/>
<feature type="region of interest" description="Disordered" evidence="3">
    <location>
        <begin position="192"/>
        <end position="267"/>
    </location>
</feature>
<feature type="compositionally biased region" description="Basic and acidic residues" evidence="3">
    <location>
        <begin position="318"/>
        <end position="332"/>
    </location>
</feature>
<feature type="compositionally biased region" description="Polar residues" evidence="3">
    <location>
        <begin position="464"/>
        <end position="484"/>
    </location>
</feature>
<feature type="compositionally biased region" description="Basic residues" evidence="3">
    <location>
        <begin position="333"/>
        <end position="346"/>
    </location>
</feature>
<feature type="region of interest" description="Disordered" evidence="3">
    <location>
        <begin position="818"/>
        <end position="847"/>
    </location>
</feature>
<feature type="compositionally biased region" description="Basic and acidic residues" evidence="3">
    <location>
        <begin position="253"/>
        <end position="267"/>
    </location>
</feature>
<dbReference type="GO" id="GO:0017148">
    <property type="term" value="P:negative regulation of translation"/>
    <property type="evidence" value="ECO:0007669"/>
    <property type="project" value="TreeGrafter"/>
</dbReference>
<feature type="compositionally biased region" description="Polar residues" evidence="3">
    <location>
        <begin position="349"/>
        <end position="362"/>
    </location>
</feature>
<feature type="compositionally biased region" description="Basic and acidic residues" evidence="3">
    <location>
        <begin position="364"/>
        <end position="401"/>
    </location>
</feature>
<accession>A0A8B8GFL1</accession>
<evidence type="ECO:0000313" key="4">
    <source>
        <dbReference type="Proteomes" id="UP000694846"/>
    </source>
</evidence>
<protein>
    <submittedName>
        <fullName evidence="5">Bromodomain-containing protein DDB_G0280777 isoform X1</fullName>
    </submittedName>
</protein>
<gene>
    <name evidence="5" type="primary">LOC112691827</name>
</gene>
<dbReference type="GeneID" id="112691827"/>
<feature type="region of interest" description="Disordered" evidence="3">
    <location>
        <begin position="285"/>
        <end position="404"/>
    </location>
</feature>
<dbReference type="Proteomes" id="UP000694846">
    <property type="component" value="Unplaced"/>
</dbReference>
<feature type="compositionally biased region" description="Low complexity" evidence="3">
    <location>
        <begin position="241"/>
        <end position="252"/>
    </location>
</feature>